<keyword evidence="2" id="KW-0813">Transport</keyword>
<dbReference type="PANTHER" id="PTHR24223">
    <property type="entry name" value="ATP-BINDING CASSETTE SUB-FAMILY C"/>
    <property type="match status" value="1"/>
</dbReference>
<feature type="compositionally biased region" description="Basic and acidic residues" evidence="8">
    <location>
        <begin position="672"/>
        <end position="681"/>
    </location>
</feature>
<keyword evidence="3 9" id="KW-0812">Transmembrane</keyword>
<feature type="transmembrane region" description="Helical" evidence="9">
    <location>
        <begin position="163"/>
        <end position="183"/>
    </location>
</feature>
<dbReference type="SUPFAM" id="SSF90123">
    <property type="entry name" value="ABC transporter transmembrane region"/>
    <property type="match status" value="1"/>
</dbReference>
<dbReference type="SUPFAM" id="SSF52540">
    <property type="entry name" value="P-loop containing nucleoside triphosphate hydrolases"/>
    <property type="match status" value="2"/>
</dbReference>
<dbReference type="PROSITE" id="PS50893">
    <property type="entry name" value="ABC_TRANSPORTER_2"/>
    <property type="match status" value="1"/>
</dbReference>
<evidence type="ECO:0000313" key="13">
    <source>
        <dbReference type="Proteomes" id="UP001480595"/>
    </source>
</evidence>
<keyword evidence="4" id="KW-0547">Nucleotide-binding</keyword>
<dbReference type="Pfam" id="PF00005">
    <property type="entry name" value="ABC_tran"/>
    <property type="match status" value="1"/>
</dbReference>
<organism evidence="12 13">
    <name type="scientific">Apiospora phragmitis</name>
    <dbReference type="NCBI Taxonomy" id="2905665"/>
    <lineage>
        <taxon>Eukaryota</taxon>
        <taxon>Fungi</taxon>
        <taxon>Dikarya</taxon>
        <taxon>Ascomycota</taxon>
        <taxon>Pezizomycotina</taxon>
        <taxon>Sordariomycetes</taxon>
        <taxon>Xylariomycetidae</taxon>
        <taxon>Amphisphaeriales</taxon>
        <taxon>Apiosporaceae</taxon>
        <taxon>Apiospora</taxon>
    </lineage>
</organism>
<dbReference type="CDD" id="cd18579">
    <property type="entry name" value="ABC_6TM_ABCC_D1"/>
    <property type="match status" value="1"/>
</dbReference>
<dbReference type="InterPro" id="IPR011527">
    <property type="entry name" value="ABC1_TM_dom"/>
</dbReference>
<evidence type="ECO:0000256" key="8">
    <source>
        <dbReference type="SAM" id="MobiDB-lite"/>
    </source>
</evidence>
<feature type="domain" description="ABC transmembrane type-1" evidence="11">
    <location>
        <begin position="139"/>
        <end position="332"/>
    </location>
</feature>
<comment type="caution">
    <text evidence="12">The sequence shown here is derived from an EMBL/GenBank/DDBJ whole genome shotgun (WGS) entry which is preliminary data.</text>
</comment>
<feature type="transmembrane region" description="Helical" evidence="9">
    <location>
        <begin position="244"/>
        <end position="270"/>
    </location>
</feature>
<dbReference type="InterPro" id="IPR036640">
    <property type="entry name" value="ABC1_TM_sf"/>
</dbReference>
<evidence type="ECO:0000256" key="5">
    <source>
        <dbReference type="ARBA" id="ARBA00022840"/>
    </source>
</evidence>
<dbReference type="InterPro" id="IPR044746">
    <property type="entry name" value="ABCC_6TM_D1"/>
</dbReference>
<name>A0ABR1UV79_9PEZI</name>
<dbReference type="Gene3D" id="1.20.1560.10">
    <property type="entry name" value="ABC transporter type 1, transmembrane domain"/>
    <property type="match status" value="1"/>
</dbReference>
<evidence type="ECO:0000256" key="3">
    <source>
        <dbReference type="ARBA" id="ARBA00022692"/>
    </source>
</evidence>
<dbReference type="InterPro" id="IPR017871">
    <property type="entry name" value="ABC_transporter-like_CS"/>
</dbReference>
<protein>
    <submittedName>
        <fullName evidence="12">Oligomycin resistance ATP-dependent permease yor1</fullName>
    </submittedName>
</protein>
<dbReference type="InterPro" id="IPR050173">
    <property type="entry name" value="ABC_transporter_C-like"/>
</dbReference>
<evidence type="ECO:0000259" key="10">
    <source>
        <dbReference type="PROSITE" id="PS50893"/>
    </source>
</evidence>
<dbReference type="RefSeq" id="XP_066715248.1">
    <property type="nucleotide sequence ID" value="XM_066859761.1"/>
</dbReference>
<dbReference type="PANTHER" id="PTHR24223:SF345">
    <property type="entry name" value="ABC MULTIDRUG TRANSPORTER (EUROFUNG)"/>
    <property type="match status" value="1"/>
</dbReference>
<dbReference type="PROSITE" id="PS50929">
    <property type="entry name" value="ABC_TM1F"/>
    <property type="match status" value="1"/>
</dbReference>
<evidence type="ECO:0000256" key="1">
    <source>
        <dbReference type="ARBA" id="ARBA00004141"/>
    </source>
</evidence>
<keyword evidence="7 9" id="KW-0472">Membrane</keyword>
<dbReference type="Proteomes" id="UP001480595">
    <property type="component" value="Unassembled WGS sequence"/>
</dbReference>
<evidence type="ECO:0000256" key="7">
    <source>
        <dbReference type="ARBA" id="ARBA00023136"/>
    </source>
</evidence>
<comment type="subcellular location">
    <subcellularLocation>
        <location evidence="1">Membrane</location>
        <topology evidence="1">Multi-pass membrane protein</topology>
    </subcellularLocation>
</comment>
<accession>A0ABR1UV79</accession>
<dbReference type="InterPro" id="IPR003439">
    <property type="entry name" value="ABC_transporter-like_ATP-bd"/>
</dbReference>
<evidence type="ECO:0000256" key="4">
    <source>
        <dbReference type="ARBA" id="ARBA00022741"/>
    </source>
</evidence>
<keyword evidence="5" id="KW-0067">ATP-binding</keyword>
<feature type="region of interest" description="Disordered" evidence="8">
    <location>
        <begin position="671"/>
        <end position="690"/>
    </location>
</feature>
<dbReference type="PROSITE" id="PS00211">
    <property type="entry name" value="ABC_TRANSPORTER_1"/>
    <property type="match status" value="1"/>
</dbReference>
<evidence type="ECO:0000256" key="6">
    <source>
        <dbReference type="ARBA" id="ARBA00022989"/>
    </source>
</evidence>
<evidence type="ECO:0000256" key="9">
    <source>
        <dbReference type="SAM" id="Phobius"/>
    </source>
</evidence>
<evidence type="ECO:0000313" key="12">
    <source>
        <dbReference type="EMBL" id="KAK8061986.1"/>
    </source>
</evidence>
<dbReference type="InterPro" id="IPR027417">
    <property type="entry name" value="P-loop_NTPase"/>
</dbReference>
<keyword evidence="13" id="KW-1185">Reference proteome</keyword>
<reference evidence="12 13" key="1">
    <citation type="submission" date="2023-01" db="EMBL/GenBank/DDBJ databases">
        <title>Analysis of 21 Apiospora genomes using comparative genomics revels a genus with tremendous synthesis potential of carbohydrate active enzymes and secondary metabolites.</title>
        <authorList>
            <person name="Sorensen T."/>
        </authorList>
    </citation>
    <scope>NUCLEOTIDE SEQUENCE [LARGE SCALE GENOMIC DNA]</scope>
    <source>
        <strain evidence="12 13">CBS 135458</strain>
    </source>
</reference>
<gene>
    <name evidence="12" type="ORF">PG994_008352</name>
</gene>
<evidence type="ECO:0000256" key="2">
    <source>
        <dbReference type="ARBA" id="ARBA00022448"/>
    </source>
</evidence>
<keyword evidence="6 9" id="KW-1133">Transmembrane helix</keyword>
<dbReference type="Gene3D" id="3.40.50.300">
    <property type="entry name" value="P-loop containing nucleotide triphosphate hydrolases"/>
    <property type="match status" value="2"/>
</dbReference>
<dbReference type="GeneID" id="92092824"/>
<sequence>MLRPPHTPPCSSLSLDIRCFAHTCLLTLELRINSPAYDQEGLRLSPEERYGILSKALFAWVNPVLIQGYTRILSKQDMPVLSQDMKPEHYRELMTRLWAQRSKPETKSTLQWDLLRCVRKPFFAAIIPRSFLILLRYCQPTLIKKTIRYVAAFPVNAEDGHGFWLVVAAVLIYVGLAVSTSAYQHRINRLKLVARSALIGLIHGKMMESRSMTYDDGEATTLMSTDADSLDCISEMAHEIWAQVVEVLIGIGLLAGQVGWIWPLPLFLIYCSPPPPPNCAVTLSPTQKAWNAATQDRIAATNSMLSAIKTVKMLGMQSNLHKRIEMIRSNELLAASRLRWVMVYYNASGMSSADRYIFIWEQHGLTIDLANALGIFSPAITLALYVVLSALRGNHLDTETAFTTMAILSIVTHPANMVVTIVPRAVAALSGFQRIQQFLVRPSLHPHREIQSEQSRGDRMPYTLGTQQPAENGSAARLCHVTMGHDQPLLSQINIDIPAGALTIISGPTGGGKVVPAEGSITVSTRQIVYCAQRLWLPNGSIKEAIYGATDLYNATHQEHELCHKGGCLTQDFGSLVEGDRTQMGSRGLNLSGGQRQRVTLARALFAKNHILLLDDVLSGLDGDTEQAVFDNILGAKGLLRRLKTTVILSVRIVPTLETDQKLTNGSQTWVDGHRQSEPQRIRGGRNSSYSGARAEPLFLSNETIRFNLDPDGLAPDDSIVLALTKTGLWPIFRGAPTSGDDEKAGSRRKSPVLLDRVGEHHAILDRPLDLFPELSLGQTQLFALSRALIKAATLRRRSGVRPVILLDEATSALDAATESAIYRIIDEELTAKGYTVIIVAHRLGMLQAYTRGGRDTVVSMANGKLTSVDSV</sequence>
<proteinExistence type="predicted"/>
<feature type="domain" description="ABC transporter" evidence="10">
    <location>
        <begin position="470"/>
        <end position="693"/>
    </location>
</feature>
<evidence type="ECO:0000259" key="11">
    <source>
        <dbReference type="PROSITE" id="PS50929"/>
    </source>
</evidence>
<dbReference type="EMBL" id="JAQQWL010000008">
    <property type="protein sequence ID" value="KAK8061986.1"/>
    <property type="molecule type" value="Genomic_DNA"/>
</dbReference>